<dbReference type="Proteomes" id="UP000078541">
    <property type="component" value="Unassembled WGS sequence"/>
</dbReference>
<gene>
    <name evidence="1" type="ORF">ALC56_11730</name>
</gene>
<dbReference type="EMBL" id="KQ981880">
    <property type="protein sequence ID" value="KYN33916.1"/>
    <property type="molecule type" value="Genomic_DNA"/>
</dbReference>
<reference evidence="1 2" key="1">
    <citation type="submission" date="2016-03" db="EMBL/GenBank/DDBJ databases">
        <title>Trachymyrmex septentrionalis WGS genome.</title>
        <authorList>
            <person name="Nygaard S."/>
            <person name="Hu H."/>
            <person name="Boomsma J."/>
            <person name="Zhang G."/>
        </authorList>
    </citation>
    <scope>NUCLEOTIDE SEQUENCE [LARGE SCALE GENOMIC DNA]</scope>
    <source>
        <strain evidence="1">Tsep2-gDNA-1</strain>
        <tissue evidence="1">Whole body</tissue>
    </source>
</reference>
<evidence type="ECO:0000313" key="2">
    <source>
        <dbReference type="Proteomes" id="UP000078541"/>
    </source>
</evidence>
<proteinExistence type="predicted"/>
<protein>
    <submittedName>
        <fullName evidence="1">Uncharacterized protein</fullName>
    </submittedName>
</protein>
<keyword evidence="2" id="KW-1185">Reference proteome</keyword>
<sequence length="167" mass="18978">TKYAYAVQLDATHAREVKNLVANSPDKDTYLTLKQALILNKQLIDGKTKEVNMVCDASSILSASNSETIVLPMATYYVIRNQMMFLKYVKYITTYRKCTFKTQTVIQMDKVTKIMVNNKYFPSKGIANDVGGIISAKSKKNTVNERRMEEHNDICEAIINTFSMVKI</sequence>
<name>A0A195F0M7_9HYME</name>
<accession>A0A195F0M7</accession>
<dbReference type="AlphaFoldDB" id="A0A195F0M7"/>
<feature type="non-terminal residue" evidence="1">
    <location>
        <position position="1"/>
    </location>
</feature>
<evidence type="ECO:0000313" key="1">
    <source>
        <dbReference type="EMBL" id="KYN33916.1"/>
    </source>
</evidence>
<organism evidence="1 2">
    <name type="scientific">Trachymyrmex septentrionalis</name>
    <dbReference type="NCBI Taxonomy" id="34720"/>
    <lineage>
        <taxon>Eukaryota</taxon>
        <taxon>Metazoa</taxon>
        <taxon>Ecdysozoa</taxon>
        <taxon>Arthropoda</taxon>
        <taxon>Hexapoda</taxon>
        <taxon>Insecta</taxon>
        <taxon>Pterygota</taxon>
        <taxon>Neoptera</taxon>
        <taxon>Endopterygota</taxon>
        <taxon>Hymenoptera</taxon>
        <taxon>Apocrita</taxon>
        <taxon>Aculeata</taxon>
        <taxon>Formicoidea</taxon>
        <taxon>Formicidae</taxon>
        <taxon>Myrmicinae</taxon>
        <taxon>Trachymyrmex</taxon>
    </lineage>
</organism>